<dbReference type="PANTHER" id="PTHR45700:SF8">
    <property type="entry name" value="HECT-TYPE E3 UBIQUITIN TRANSFERASE"/>
    <property type="match status" value="1"/>
</dbReference>
<dbReference type="PROSITE" id="PS50237">
    <property type="entry name" value="HECT"/>
    <property type="match status" value="1"/>
</dbReference>
<dbReference type="InParanoid" id="F4PAZ5"/>
<name>F4PAZ5_BATDJ</name>
<dbReference type="FunFam" id="3.30.2410.10:FF:000003">
    <property type="entry name" value="probable E3 ubiquitin-protein ligase HERC4 isoform X1"/>
    <property type="match status" value="1"/>
</dbReference>
<dbReference type="EC" id="2.3.2.26" evidence="3"/>
<proteinExistence type="predicted"/>
<keyword evidence="11" id="KW-1185">Reference proteome</keyword>
<evidence type="ECO:0000256" key="7">
    <source>
        <dbReference type="PROSITE-ProRule" id="PRU00104"/>
    </source>
</evidence>
<dbReference type="EMBL" id="GL882891">
    <property type="protein sequence ID" value="EGF77764.1"/>
    <property type="molecule type" value="Genomic_DNA"/>
</dbReference>
<evidence type="ECO:0000256" key="6">
    <source>
        <dbReference type="ARBA" id="ARBA00022786"/>
    </source>
</evidence>
<keyword evidence="4" id="KW-0963">Cytoplasm</keyword>
<evidence type="ECO:0000256" key="5">
    <source>
        <dbReference type="ARBA" id="ARBA00022679"/>
    </source>
</evidence>
<dbReference type="SMART" id="SM00119">
    <property type="entry name" value="HECTc"/>
    <property type="match status" value="1"/>
</dbReference>
<evidence type="ECO:0000256" key="8">
    <source>
        <dbReference type="SAM" id="Phobius"/>
    </source>
</evidence>
<dbReference type="Proteomes" id="UP000007241">
    <property type="component" value="Unassembled WGS sequence"/>
</dbReference>
<protein>
    <recommendedName>
        <fullName evidence="3">HECT-type E3 ubiquitin transferase</fullName>
        <ecNumber evidence="3">2.3.2.26</ecNumber>
    </recommendedName>
</protein>
<dbReference type="Gene3D" id="3.30.2160.10">
    <property type="entry name" value="Hect, E3 ligase catalytic domain"/>
    <property type="match status" value="1"/>
</dbReference>
<evidence type="ECO:0000256" key="3">
    <source>
        <dbReference type="ARBA" id="ARBA00012485"/>
    </source>
</evidence>
<dbReference type="HOGENOM" id="CLU_002173_9_2_1"/>
<dbReference type="RefSeq" id="XP_006681617.1">
    <property type="nucleotide sequence ID" value="XM_006681554.1"/>
</dbReference>
<evidence type="ECO:0000313" key="11">
    <source>
        <dbReference type="Proteomes" id="UP000007241"/>
    </source>
</evidence>
<dbReference type="OrthoDB" id="8068875at2759"/>
<sequence length="287" mass="33066">MFVYEEETRSSWINGASLEPERQFELVGIIIGLALYNGVMLGLRFPLLLYKKLVDVRPTFQDFRDAFPTLGRGLQSLLDWSDGDVSDIFLRNFEISYEVYGQVKTYPLVRNGEDIPVTNDNRVQYVELYVQHYTNESIKRQFQAFCRGFHKVVGGKVLKMCRPEELELLICGNTTAEIDFTELEHTAEYDGFLPHDEMVVWFWEIMHKMDLDQKRKLLNFVTASDRVPLSGFSSLTFVVQRNGPDTDRLPTALTCFGRLLLPEYASKEKLFDRLTTAIENATGFGLV</sequence>
<dbReference type="InterPro" id="IPR035983">
    <property type="entry name" value="Hect_E3_ubiquitin_ligase"/>
</dbReference>
<keyword evidence="5" id="KW-0808">Transferase</keyword>
<dbReference type="GO" id="GO:0005737">
    <property type="term" value="C:cytoplasm"/>
    <property type="evidence" value="ECO:0007669"/>
    <property type="project" value="UniProtKB-SubCell"/>
</dbReference>
<keyword evidence="8" id="KW-1133">Transmembrane helix</keyword>
<comment type="catalytic activity">
    <reaction evidence="1">
        <text>S-ubiquitinyl-[E2 ubiquitin-conjugating enzyme]-L-cysteine + [acceptor protein]-L-lysine = [E2 ubiquitin-conjugating enzyme]-L-cysteine + N(6)-ubiquitinyl-[acceptor protein]-L-lysine.</text>
        <dbReference type="EC" id="2.3.2.26"/>
    </reaction>
</comment>
<dbReference type="GO" id="GO:0061630">
    <property type="term" value="F:ubiquitin protein ligase activity"/>
    <property type="evidence" value="ECO:0007669"/>
    <property type="project" value="UniProtKB-EC"/>
</dbReference>
<dbReference type="Pfam" id="PF00632">
    <property type="entry name" value="HECT"/>
    <property type="match status" value="1"/>
</dbReference>
<gene>
    <name evidence="10" type="ORF">BATDEDRAFT_17719</name>
</gene>
<accession>F4PAZ5</accession>
<dbReference type="PANTHER" id="PTHR45700">
    <property type="entry name" value="UBIQUITIN-PROTEIN LIGASE E3C"/>
    <property type="match status" value="1"/>
</dbReference>
<dbReference type="STRING" id="684364.F4PAZ5"/>
<dbReference type="GO" id="GO:0000209">
    <property type="term" value="P:protein polyubiquitination"/>
    <property type="evidence" value="ECO:0007669"/>
    <property type="project" value="InterPro"/>
</dbReference>
<feature type="active site" description="Glycyl thioester intermediate" evidence="7">
    <location>
        <position position="255"/>
    </location>
</feature>
<comment type="subcellular location">
    <subcellularLocation>
        <location evidence="2">Cytoplasm</location>
    </subcellularLocation>
</comment>
<evidence type="ECO:0000256" key="4">
    <source>
        <dbReference type="ARBA" id="ARBA00022490"/>
    </source>
</evidence>
<dbReference type="GeneID" id="18237228"/>
<dbReference type="SUPFAM" id="SSF56204">
    <property type="entry name" value="Hect, E3 ligase catalytic domain"/>
    <property type="match status" value="1"/>
</dbReference>
<evidence type="ECO:0000313" key="10">
    <source>
        <dbReference type="EMBL" id="EGF77764.1"/>
    </source>
</evidence>
<keyword evidence="8" id="KW-0812">Transmembrane</keyword>
<dbReference type="Gene3D" id="3.30.2410.10">
    <property type="entry name" value="Hect, E3 ligase catalytic domain"/>
    <property type="match status" value="1"/>
</dbReference>
<feature type="transmembrane region" description="Helical" evidence="8">
    <location>
        <begin position="26"/>
        <end position="50"/>
    </location>
</feature>
<reference evidence="10 11" key="1">
    <citation type="submission" date="2009-12" db="EMBL/GenBank/DDBJ databases">
        <title>The draft genome of Batrachochytrium dendrobatidis.</title>
        <authorList>
            <consortium name="US DOE Joint Genome Institute (JGI-PGF)"/>
            <person name="Kuo A."/>
            <person name="Salamov A."/>
            <person name="Schmutz J."/>
            <person name="Lucas S."/>
            <person name="Pitluck S."/>
            <person name="Rosenblum E."/>
            <person name="Stajich J."/>
            <person name="Eisen M."/>
            <person name="Grigoriev I.V."/>
        </authorList>
    </citation>
    <scope>NUCLEOTIDE SEQUENCE [LARGE SCALE GENOMIC DNA]</scope>
    <source>
        <strain evidence="11">JAM81 / FGSC 10211</strain>
    </source>
</reference>
<evidence type="ECO:0000259" key="9">
    <source>
        <dbReference type="PROSITE" id="PS50237"/>
    </source>
</evidence>
<dbReference type="InterPro" id="IPR000569">
    <property type="entry name" value="HECT_dom"/>
</dbReference>
<keyword evidence="6 7" id="KW-0833">Ubl conjugation pathway</keyword>
<dbReference type="InterPro" id="IPR044611">
    <property type="entry name" value="E3A/B/C-like"/>
</dbReference>
<dbReference type="OMA" id="WHILENS"/>
<evidence type="ECO:0000256" key="1">
    <source>
        <dbReference type="ARBA" id="ARBA00000885"/>
    </source>
</evidence>
<dbReference type="FunFam" id="3.30.2160.10:FF:000004">
    <property type="entry name" value="probable E3 ubiquitin-protein ligase HERC4 isoform X1"/>
    <property type="match status" value="1"/>
</dbReference>
<feature type="domain" description="HECT" evidence="9">
    <location>
        <begin position="1"/>
        <end position="287"/>
    </location>
</feature>
<organism evidence="10 11">
    <name type="scientific">Batrachochytrium dendrobatidis (strain JAM81 / FGSC 10211)</name>
    <name type="common">Frog chytrid fungus</name>
    <dbReference type="NCBI Taxonomy" id="684364"/>
    <lineage>
        <taxon>Eukaryota</taxon>
        <taxon>Fungi</taxon>
        <taxon>Fungi incertae sedis</taxon>
        <taxon>Chytridiomycota</taxon>
        <taxon>Chytridiomycota incertae sedis</taxon>
        <taxon>Chytridiomycetes</taxon>
        <taxon>Rhizophydiales</taxon>
        <taxon>Rhizophydiales incertae sedis</taxon>
        <taxon>Batrachochytrium</taxon>
    </lineage>
</organism>
<dbReference type="AlphaFoldDB" id="F4PAZ5"/>
<keyword evidence="8" id="KW-0472">Membrane</keyword>
<evidence type="ECO:0000256" key="2">
    <source>
        <dbReference type="ARBA" id="ARBA00004496"/>
    </source>
</evidence>